<name>A0ABT3CW42_9BACT</name>
<evidence type="ECO:0000313" key="1">
    <source>
        <dbReference type="EMBL" id="MCV9387926.1"/>
    </source>
</evidence>
<protein>
    <submittedName>
        <fullName evidence="1">Uncharacterized protein</fullName>
    </submittedName>
</protein>
<dbReference type="RefSeq" id="WP_264138745.1">
    <property type="nucleotide sequence ID" value="NZ_JAOYOD010000001.1"/>
</dbReference>
<dbReference type="Pfam" id="PF22264">
    <property type="entry name" value="DUF6952"/>
    <property type="match status" value="1"/>
</dbReference>
<dbReference type="EMBL" id="JAOYOD010000001">
    <property type="protein sequence ID" value="MCV9387926.1"/>
    <property type="molecule type" value="Genomic_DNA"/>
</dbReference>
<keyword evidence="2" id="KW-1185">Reference proteome</keyword>
<gene>
    <name evidence="1" type="ORF">N7U62_14685</name>
</gene>
<dbReference type="InterPro" id="IPR053810">
    <property type="entry name" value="DUF6952"/>
</dbReference>
<proteinExistence type="predicted"/>
<comment type="caution">
    <text evidence="1">The sequence shown here is derived from an EMBL/GenBank/DDBJ whole genome shotgun (WGS) entry which is preliminary data.</text>
</comment>
<accession>A0ABT3CW42</accession>
<dbReference type="Proteomes" id="UP001300692">
    <property type="component" value="Unassembled WGS sequence"/>
</dbReference>
<reference evidence="1 2" key="1">
    <citation type="submission" date="2022-10" db="EMBL/GenBank/DDBJ databases">
        <title>Comparative genomics and taxonomic characterization of three novel marine species of genus Reichenbachiella exhibiting antioxidant and polysaccharide degradation activities.</title>
        <authorList>
            <person name="Muhammad N."/>
            <person name="Lee Y.-J."/>
            <person name="Ko J."/>
            <person name="Kim S.-G."/>
        </authorList>
    </citation>
    <scope>NUCLEOTIDE SEQUENCE [LARGE SCALE GENOMIC DNA]</scope>
    <source>
        <strain evidence="1 2">ABR2-5</strain>
    </source>
</reference>
<organism evidence="1 2">
    <name type="scientific">Reichenbachiella ulvae</name>
    <dbReference type="NCBI Taxonomy" id="2980104"/>
    <lineage>
        <taxon>Bacteria</taxon>
        <taxon>Pseudomonadati</taxon>
        <taxon>Bacteroidota</taxon>
        <taxon>Cytophagia</taxon>
        <taxon>Cytophagales</taxon>
        <taxon>Reichenbachiellaceae</taxon>
        <taxon>Reichenbachiella</taxon>
    </lineage>
</organism>
<evidence type="ECO:0000313" key="2">
    <source>
        <dbReference type="Proteomes" id="UP001300692"/>
    </source>
</evidence>
<sequence>MRLPIIKHSLEFIKENDEDWVNETIEFLEHMADAKGIKDEELEVIGELLSNMYGALEVNKEIKNGKPEKEALNEFMGRVMGSIGK</sequence>